<dbReference type="EMBL" id="CAJVPS010006519">
    <property type="protein sequence ID" value="CAG8626309.1"/>
    <property type="molecule type" value="Genomic_DNA"/>
</dbReference>
<sequence>MCKQTSSMVFLVTLTFFIFAFSSSVNAMPKGIEKKSCTKVDYWCSFVPFGPPSQQVLGDIKFEQDQNCDVTIFGQLNSVLWPNWYDYKPEWNYYDIHIVTDPTCPDDSVFDLEDWVTPAHSNPHIDEPFSVTIPASSLPVPFTSLLGKFCVVAFENSLGGDDDVRGSAEIVVVP</sequence>
<evidence type="ECO:0000256" key="1">
    <source>
        <dbReference type="SAM" id="SignalP"/>
    </source>
</evidence>
<protein>
    <submittedName>
        <fullName evidence="2">10280_t:CDS:1</fullName>
    </submittedName>
</protein>
<feature type="chain" id="PRO_5040488612" evidence="1">
    <location>
        <begin position="28"/>
        <end position="174"/>
    </location>
</feature>
<dbReference type="OrthoDB" id="10485190at2759"/>
<organism evidence="2 3">
    <name type="scientific">Ambispora leptoticha</name>
    <dbReference type="NCBI Taxonomy" id="144679"/>
    <lineage>
        <taxon>Eukaryota</taxon>
        <taxon>Fungi</taxon>
        <taxon>Fungi incertae sedis</taxon>
        <taxon>Mucoromycota</taxon>
        <taxon>Glomeromycotina</taxon>
        <taxon>Glomeromycetes</taxon>
        <taxon>Archaeosporales</taxon>
        <taxon>Ambisporaceae</taxon>
        <taxon>Ambispora</taxon>
    </lineage>
</organism>
<name>A0A9N9D8F6_9GLOM</name>
<evidence type="ECO:0000313" key="2">
    <source>
        <dbReference type="EMBL" id="CAG8626309.1"/>
    </source>
</evidence>
<comment type="caution">
    <text evidence="2">The sequence shown here is derived from an EMBL/GenBank/DDBJ whole genome shotgun (WGS) entry which is preliminary data.</text>
</comment>
<evidence type="ECO:0000313" key="3">
    <source>
        <dbReference type="Proteomes" id="UP000789508"/>
    </source>
</evidence>
<dbReference type="AlphaFoldDB" id="A0A9N9D8F6"/>
<gene>
    <name evidence="2" type="ORF">ALEPTO_LOCUS9177</name>
</gene>
<keyword evidence="3" id="KW-1185">Reference proteome</keyword>
<feature type="signal peptide" evidence="1">
    <location>
        <begin position="1"/>
        <end position="27"/>
    </location>
</feature>
<accession>A0A9N9D8F6</accession>
<proteinExistence type="predicted"/>
<reference evidence="2" key="1">
    <citation type="submission" date="2021-06" db="EMBL/GenBank/DDBJ databases">
        <authorList>
            <person name="Kallberg Y."/>
            <person name="Tangrot J."/>
            <person name="Rosling A."/>
        </authorList>
    </citation>
    <scope>NUCLEOTIDE SEQUENCE</scope>
    <source>
        <strain evidence="2">FL130A</strain>
    </source>
</reference>
<keyword evidence="1" id="KW-0732">Signal</keyword>
<dbReference type="Proteomes" id="UP000789508">
    <property type="component" value="Unassembled WGS sequence"/>
</dbReference>